<dbReference type="SUPFAM" id="SSF52047">
    <property type="entry name" value="RNI-like"/>
    <property type="match status" value="1"/>
</dbReference>
<sequence>NLERLNLRNVEFTVNDYDNFSIDIKFSKLVSLELFDVRMANQYSEKSLVHLIEQMMKHSKLISLDLEPFIGDKYDKLLEFIPNYCAGLTELTLKINETYEETMKTILKILPALNKLRILRIAEDWGGIQLDGGKYIENLILPNKLHFFDVTGLFFSDEWLKIFFEKCCFNLKQVVLLLKNYDVKHEQIIKTFSLEKRKDIEEIIVSIDNKSEVTINWR</sequence>
<dbReference type="Proteomes" id="UP000789396">
    <property type="component" value="Unassembled WGS sequence"/>
</dbReference>
<dbReference type="Gene3D" id="3.80.10.10">
    <property type="entry name" value="Ribonuclease Inhibitor"/>
    <property type="match status" value="1"/>
</dbReference>
<keyword evidence="2" id="KW-1185">Reference proteome</keyword>
<dbReference type="InterPro" id="IPR032675">
    <property type="entry name" value="LRR_dom_sf"/>
</dbReference>
<dbReference type="AlphaFoldDB" id="A0A9N9HLB5"/>
<name>A0A9N9HLB5_9GLOM</name>
<feature type="non-terminal residue" evidence="1">
    <location>
        <position position="1"/>
    </location>
</feature>
<evidence type="ECO:0000313" key="1">
    <source>
        <dbReference type="EMBL" id="CAG8685923.1"/>
    </source>
</evidence>
<dbReference type="EMBL" id="CAJVPZ010018298">
    <property type="protein sequence ID" value="CAG8685923.1"/>
    <property type="molecule type" value="Genomic_DNA"/>
</dbReference>
<protein>
    <submittedName>
        <fullName evidence="1">16143_t:CDS:1</fullName>
    </submittedName>
</protein>
<dbReference type="OrthoDB" id="2317252at2759"/>
<accession>A0A9N9HLB5</accession>
<evidence type="ECO:0000313" key="2">
    <source>
        <dbReference type="Proteomes" id="UP000789396"/>
    </source>
</evidence>
<reference evidence="1" key="1">
    <citation type="submission" date="2021-06" db="EMBL/GenBank/DDBJ databases">
        <authorList>
            <person name="Kallberg Y."/>
            <person name="Tangrot J."/>
            <person name="Rosling A."/>
        </authorList>
    </citation>
    <scope>NUCLEOTIDE SEQUENCE</scope>
    <source>
        <strain evidence="1">IN212</strain>
    </source>
</reference>
<gene>
    <name evidence="1" type="ORF">RFULGI_LOCUS9812</name>
</gene>
<organism evidence="1 2">
    <name type="scientific">Racocetra fulgida</name>
    <dbReference type="NCBI Taxonomy" id="60492"/>
    <lineage>
        <taxon>Eukaryota</taxon>
        <taxon>Fungi</taxon>
        <taxon>Fungi incertae sedis</taxon>
        <taxon>Mucoromycota</taxon>
        <taxon>Glomeromycotina</taxon>
        <taxon>Glomeromycetes</taxon>
        <taxon>Diversisporales</taxon>
        <taxon>Gigasporaceae</taxon>
        <taxon>Racocetra</taxon>
    </lineage>
</organism>
<comment type="caution">
    <text evidence="1">The sequence shown here is derived from an EMBL/GenBank/DDBJ whole genome shotgun (WGS) entry which is preliminary data.</text>
</comment>
<proteinExistence type="predicted"/>